<proteinExistence type="predicted"/>
<reference evidence="1 2" key="1">
    <citation type="submission" date="2022-03" db="EMBL/GenBank/DDBJ databases">
        <title>Luteimonas soily sp. nov., a novel bacterium isolated from the soil.</title>
        <authorList>
            <person name="Zhang X."/>
        </authorList>
    </citation>
    <scope>NUCLEOTIDE SEQUENCE [LARGE SCALE GENOMIC DNA]</scope>
    <source>
        <strain evidence="1 2">50</strain>
    </source>
</reference>
<comment type="caution">
    <text evidence="1">The sequence shown here is derived from an EMBL/GenBank/DDBJ whole genome shotgun (WGS) entry which is preliminary data.</text>
</comment>
<dbReference type="EMBL" id="JALGCL010000001">
    <property type="protein sequence ID" value="MCJ0824445.1"/>
    <property type="molecule type" value="Genomic_DNA"/>
</dbReference>
<organism evidence="1 2">
    <name type="scientific">Cognatiluteimonas sedimenti</name>
    <dbReference type="NCBI Taxonomy" id="2927791"/>
    <lineage>
        <taxon>Bacteria</taxon>
        <taxon>Pseudomonadati</taxon>
        <taxon>Pseudomonadota</taxon>
        <taxon>Gammaproteobacteria</taxon>
        <taxon>Lysobacterales</taxon>
        <taxon>Lysobacteraceae</taxon>
        <taxon>Cognatiluteimonas</taxon>
    </lineage>
</organism>
<evidence type="ECO:0000313" key="1">
    <source>
        <dbReference type="EMBL" id="MCJ0824445.1"/>
    </source>
</evidence>
<keyword evidence="2" id="KW-1185">Reference proteome</keyword>
<name>A0ABT0A0E6_9GAMM</name>
<sequence length="133" mass="15106">PMTDINPTPEQIRRLVEYLPKFQHPDFVPVIEWLGGDEIEPGVISIPHPRYDEIVLAFMHEASQICWSDVGYTNSGARAMLDDPSLIAAASIDQIKSMLTLCVRSERFCDGAWETIFENGYLPAILERLHHLQ</sequence>
<dbReference type="Pfam" id="PF20118">
    <property type="entry name" value="DUF6508"/>
    <property type="match status" value="1"/>
</dbReference>
<accession>A0ABT0A0E6</accession>
<evidence type="ECO:0000313" key="2">
    <source>
        <dbReference type="Proteomes" id="UP001165423"/>
    </source>
</evidence>
<feature type="non-terminal residue" evidence="1">
    <location>
        <position position="1"/>
    </location>
</feature>
<gene>
    <name evidence="1" type="ORF">MQC88_00470</name>
</gene>
<dbReference type="Proteomes" id="UP001165423">
    <property type="component" value="Unassembled WGS sequence"/>
</dbReference>
<dbReference type="RefSeq" id="WP_243318179.1">
    <property type="nucleotide sequence ID" value="NZ_JALGCL010000001.1"/>
</dbReference>
<protein>
    <submittedName>
        <fullName evidence="1">DUF6508 domain-containing protein</fullName>
    </submittedName>
</protein>
<dbReference type="InterPro" id="IPR045425">
    <property type="entry name" value="DUF6508"/>
</dbReference>